<gene>
    <name evidence="1" type="ORF">ACJMK2_042839</name>
</gene>
<accession>A0ABD3VWE3</accession>
<evidence type="ECO:0000313" key="1">
    <source>
        <dbReference type="EMBL" id="KAL3865451.1"/>
    </source>
</evidence>
<reference evidence="1 2" key="1">
    <citation type="submission" date="2024-11" db="EMBL/GenBank/DDBJ databases">
        <title>Chromosome-level genome assembly of the freshwater bivalve Anodonta woodiana.</title>
        <authorList>
            <person name="Chen X."/>
        </authorList>
    </citation>
    <scope>NUCLEOTIDE SEQUENCE [LARGE SCALE GENOMIC DNA]</scope>
    <source>
        <strain evidence="1">MN2024</strain>
        <tissue evidence="1">Gills</tissue>
    </source>
</reference>
<dbReference type="EMBL" id="JBJQND010000009">
    <property type="protein sequence ID" value="KAL3865451.1"/>
    <property type="molecule type" value="Genomic_DNA"/>
</dbReference>
<proteinExistence type="predicted"/>
<dbReference type="AlphaFoldDB" id="A0ABD3VWE3"/>
<organism evidence="1 2">
    <name type="scientific">Sinanodonta woodiana</name>
    <name type="common">Chinese pond mussel</name>
    <name type="synonym">Anodonta woodiana</name>
    <dbReference type="NCBI Taxonomy" id="1069815"/>
    <lineage>
        <taxon>Eukaryota</taxon>
        <taxon>Metazoa</taxon>
        <taxon>Spiralia</taxon>
        <taxon>Lophotrochozoa</taxon>
        <taxon>Mollusca</taxon>
        <taxon>Bivalvia</taxon>
        <taxon>Autobranchia</taxon>
        <taxon>Heteroconchia</taxon>
        <taxon>Palaeoheterodonta</taxon>
        <taxon>Unionida</taxon>
        <taxon>Unionoidea</taxon>
        <taxon>Unionidae</taxon>
        <taxon>Unioninae</taxon>
        <taxon>Sinanodonta</taxon>
    </lineage>
</organism>
<sequence>MAGSTYGFDRRGRMKTKNVEVRHGIQSHPPAVEDLHIRHMVTKMKVDNMYPRLTSSLASK</sequence>
<comment type="caution">
    <text evidence="1">The sequence shown here is derived from an EMBL/GenBank/DDBJ whole genome shotgun (WGS) entry which is preliminary data.</text>
</comment>
<dbReference type="Proteomes" id="UP001634394">
    <property type="component" value="Unassembled WGS sequence"/>
</dbReference>
<evidence type="ECO:0000313" key="2">
    <source>
        <dbReference type="Proteomes" id="UP001634394"/>
    </source>
</evidence>
<protein>
    <submittedName>
        <fullName evidence="1">Uncharacterized protein</fullName>
    </submittedName>
</protein>
<keyword evidence="2" id="KW-1185">Reference proteome</keyword>
<name>A0ABD3VWE3_SINWO</name>